<dbReference type="InterPro" id="IPR013783">
    <property type="entry name" value="Ig-like_fold"/>
</dbReference>
<comment type="caution">
    <text evidence="11">The sequence shown here is derived from an EMBL/GenBank/DDBJ whole genome shotgun (WGS) entry which is preliminary data.</text>
</comment>
<keyword evidence="3" id="KW-1029">Fimbrium biogenesis</keyword>
<dbReference type="PRINTS" id="PR00969">
    <property type="entry name" value="CHAPERONPILI"/>
</dbReference>
<evidence type="ECO:0000256" key="7">
    <source>
        <dbReference type="ARBA" id="ARBA00023319"/>
    </source>
</evidence>
<dbReference type="InterPro" id="IPR018046">
    <property type="entry name" value="Pili_assmbl_chaperone_CS"/>
</dbReference>
<dbReference type="Pfam" id="PF00345">
    <property type="entry name" value="PapD_N"/>
    <property type="match status" value="1"/>
</dbReference>
<keyword evidence="6 8" id="KW-0143">Chaperone</keyword>
<evidence type="ECO:0000313" key="12">
    <source>
        <dbReference type="Proteomes" id="UP000885317"/>
    </source>
</evidence>
<feature type="domain" description="Pili assembly chaperone C-terminal" evidence="10">
    <location>
        <begin position="153"/>
        <end position="213"/>
    </location>
</feature>
<dbReference type="EMBL" id="RUTY01000046">
    <property type="protein sequence ID" value="MLE33287.1"/>
    <property type="molecule type" value="Genomic_DNA"/>
</dbReference>
<dbReference type="PROSITE" id="PS00635">
    <property type="entry name" value="PILI_CHAPERONE"/>
    <property type="match status" value="1"/>
</dbReference>
<proteinExistence type="inferred from homology"/>
<evidence type="ECO:0000256" key="2">
    <source>
        <dbReference type="ARBA" id="ARBA00007399"/>
    </source>
</evidence>
<dbReference type="InterPro" id="IPR036316">
    <property type="entry name" value="Pili_assmbl_chap_C_dom_sf"/>
</dbReference>
<dbReference type="InterPro" id="IPR050643">
    <property type="entry name" value="Periplasmic_pilus_chap"/>
</dbReference>
<dbReference type="InterPro" id="IPR008962">
    <property type="entry name" value="PapD-like_sf"/>
</dbReference>
<keyword evidence="5" id="KW-0574">Periplasm</keyword>
<evidence type="ECO:0000256" key="4">
    <source>
        <dbReference type="ARBA" id="ARBA00022729"/>
    </source>
</evidence>
<comment type="subcellular location">
    <subcellularLocation>
        <location evidence="1 8">Periplasm</location>
    </subcellularLocation>
</comment>
<dbReference type="GO" id="GO:0030288">
    <property type="term" value="C:outer membrane-bounded periplasmic space"/>
    <property type="evidence" value="ECO:0007669"/>
    <property type="project" value="InterPro"/>
</dbReference>
<keyword evidence="7" id="KW-0393">Immunoglobulin domain</keyword>
<dbReference type="AlphaFoldDB" id="A0A3R0UFB1"/>
<evidence type="ECO:0000256" key="5">
    <source>
        <dbReference type="ARBA" id="ARBA00022764"/>
    </source>
</evidence>
<dbReference type="Proteomes" id="UP000885317">
    <property type="component" value="Unassembled WGS sequence"/>
</dbReference>
<dbReference type="Gene3D" id="2.60.40.10">
    <property type="entry name" value="Immunoglobulins"/>
    <property type="match status" value="2"/>
</dbReference>
<dbReference type="SUPFAM" id="SSF49584">
    <property type="entry name" value="Periplasmic chaperone C-domain"/>
    <property type="match status" value="1"/>
</dbReference>
<dbReference type="GO" id="GO:0071555">
    <property type="term" value="P:cell wall organization"/>
    <property type="evidence" value="ECO:0007669"/>
    <property type="project" value="InterPro"/>
</dbReference>
<evidence type="ECO:0000256" key="8">
    <source>
        <dbReference type="RuleBase" id="RU003918"/>
    </source>
</evidence>
<accession>A0A3R0UFB1</accession>
<comment type="similarity">
    <text evidence="2 8">Belongs to the periplasmic pilus chaperone family.</text>
</comment>
<evidence type="ECO:0000256" key="1">
    <source>
        <dbReference type="ARBA" id="ARBA00004418"/>
    </source>
</evidence>
<dbReference type="PANTHER" id="PTHR30251">
    <property type="entry name" value="PILUS ASSEMBLY CHAPERONE"/>
    <property type="match status" value="1"/>
</dbReference>
<dbReference type="FunFam" id="2.60.40.10:FF:000458">
    <property type="entry name" value="Molecular chaperone FimC"/>
    <property type="match status" value="1"/>
</dbReference>
<dbReference type="SUPFAM" id="SSF49354">
    <property type="entry name" value="PapD-like"/>
    <property type="match status" value="1"/>
</dbReference>
<dbReference type="InterPro" id="IPR016148">
    <property type="entry name" value="Pili_assmbl_chaperone_C"/>
</dbReference>
<evidence type="ECO:0000256" key="6">
    <source>
        <dbReference type="ARBA" id="ARBA00023186"/>
    </source>
</evidence>
<reference evidence="11 12" key="1">
    <citation type="submission" date="2018-10" db="EMBL/GenBank/DDBJ databases">
        <authorList>
            <consortium name="PulseNet: The National Subtyping Network for Foodborne Disease Surveillance"/>
            <person name="Tarr C.L."/>
            <person name="Trees E."/>
            <person name="Katz L.S."/>
            <person name="Carleton-Romer H.A."/>
            <person name="Stroika S."/>
            <person name="Kucerova Z."/>
            <person name="Roache K.F."/>
            <person name="Sabol A.L."/>
            <person name="Besser J."/>
            <person name="Gerner-Smidt P."/>
        </authorList>
    </citation>
    <scope>NUCLEOTIDE SEQUENCE [LARGE SCALE GENOMIC DNA]</scope>
    <source>
        <strain evidence="11 12">PNUSAS056479</strain>
    </source>
</reference>
<sequence>MVWSTSGLAAINVDRTRIIMDSKQKSLSVVLTNENQRTPYLAQSWVEDDKGKRTDLLLALPPLQRIDPGKKSQVRILQAPGGGIKSLPQDRESLFWFNVREIPPEVSSDENVLQLAMQSQLKLFYRPASVRKADGDTPETRLVVTRDNGHAVLKNPTPYYITVAWLGPDRKYLLRGFDEPSMVAPFSSLTLKAELPVSLRSLSVGYIDDYGGLRINTYRCDTTHCVL</sequence>
<evidence type="ECO:0000256" key="3">
    <source>
        <dbReference type="ARBA" id="ARBA00022558"/>
    </source>
</evidence>
<dbReference type="InterPro" id="IPR001829">
    <property type="entry name" value="Pili_assmbl_chaperone_bac"/>
</dbReference>
<dbReference type="InterPro" id="IPR016147">
    <property type="entry name" value="Pili_assmbl_chaperone_N"/>
</dbReference>
<protein>
    <submittedName>
        <fullName evidence="11">Fimbrial chaperone protein StdC</fullName>
    </submittedName>
</protein>
<evidence type="ECO:0000259" key="10">
    <source>
        <dbReference type="Pfam" id="PF02753"/>
    </source>
</evidence>
<dbReference type="Pfam" id="PF02753">
    <property type="entry name" value="PapD_C"/>
    <property type="match status" value="1"/>
</dbReference>
<gene>
    <name evidence="11" type="ORF">EBH50_25980</name>
</gene>
<organism evidence="11 12">
    <name type="scientific">Salmonella enterica</name>
    <name type="common">Salmonella choleraesuis</name>
    <dbReference type="NCBI Taxonomy" id="28901"/>
    <lineage>
        <taxon>Bacteria</taxon>
        <taxon>Pseudomonadati</taxon>
        <taxon>Pseudomonadota</taxon>
        <taxon>Gammaproteobacteria</taxon>
        <taxon>Enterobacterales</taxon>
        <taxon>Enterobacteriaceae</taxon>
        <taxon>Salmonella</taxon>
    </lineage>
</organism>
<name>A0A3R0UFB1_SALER</name>
<keyword evidence="4" id="KW-0732">Signal</keyword>
<evidence type="ECO:0000313" key="11">
    <source>
        <dbReference type="EMBL" id="MLE33287.1"/>
    </source>
</evidence>
<dbReference type="PANTHER" id="PTHR30251:SF5">
    <property type="entry name" value="FIMBRIAL CHAPARONE PROTEIN"/>
    <property type="match status" value="1"/>
</dbReference>
<evidence type="ECO:0000259" key="9">
    <source>
        <dbReference type="Pfam" id="PF00345"/>
    </source>
</evidence>
<feature type="domain" description="Pili assembly chaperone N-terminal" evidence="9">
    <location>
        <begin position="11"/>
        <end position="130"/>
    </location>
</feature>